<evidence type="ECO:0000313" key="3">
    <source>
        <dbReference type="EMBL" id="TGN10954.1"/>
    </source>
</evidence>
<dbReference type="RefSeq" id="WP_135763715.1">
    <property type="nucleotide sequence ID" value="NZ_RQHV01000042.1"/>
</dbReference>
<reference evidence="3" key="1">
    <citation type="journal article" date="2019" name="PLoS Negl. Trop. Dis.">
        <title>Revisiting the worldwide diversity of Leptospira species in the environment.</title>
        <authorList>
            <person name="Vincent A.T."/>
            <person name="Schiettekatte O."/>
            <person name="Bourhy P."/>
            <person name="Veyrier F.J."/>
            <person name="Picardeau M."/>
        </authorList>
    </citation>
    <scope>NUCLEOTIDE SEQUENCE [LARGE SCALE GENOMIC DNA]</scope>
    <source>
        <strain evidence="3">201400974</strain>
    </source>
</reference>
<sequence>MNINLGILDRLLRALVGIVIAVVYLTGSIQGFTAIVFAPIGLFLIGTSVVGFCPIYFQRNLSTKTRKPVV</sequence>
<feature type="domain" description="Inner membrane protein YgaP-like transmembrane" evidence="2">
    <location>
        <begin position="1"/>
        <end position="59"/>
    </location>
</feature>
<dbReference type="Pfam" id="PF11127">
    <property type="entry name" value="YgaP-like_TM"/>
    <property type="match status" value="1"/>
</dbReference>
<comment type="caution">
    <text evidence="3">The sequence shown here is derived from an EMBL/GenBank/DDBJ whole genome shotgun (WGS) entry which is preliminary data.</text>
</comment>
<keyword evidence="1" id="KW-0472">Membrane</keyword>
<keyword evidence="1" id="KW-1133">Transmembrane helix</keyword>
<evidence type="ECO:0000256" key="1">
    <source>
        <dbReference type="SAM" id="Phobius"/>
    </source>
</evidence>
<dbReference type="EMBL" id="RQHV01000042">
    <property type="protein sequence ID" value="TGN10954.1"/>
    <property type="molecule type" value="Genomic_DNA"/>
</dbReference>
<proteinExistence type="predicted"/>
<organism evidence="3 4">
    <name type="scientific">Leptospira ilyithenensis</name>
    <dbReference type="NCBI Taxonomy" id="2484901"/>
    <lineage>
        <taxon>Bacteria</taxon>
        <taxon>Pseudomonadati</taxon>
        <taxon>Spirochaetota</taxon>
        <taxon>Spirochaetia</taxon>
        <taxon>Leptospirales</taxon>
        <taxon>Leptospiraceae</taxon>
        <taxon>Leptospira</taxon>
    </lineage>
</organism>
<evidence type="ECO:0000313" key="4">
    <source>
        <dbReference type="Proteomes" id="UP000298264"/>
    </source>
</evidence>
<dbReference type="AlphaFoldDB" id="A0A4R9LPF1"/>
<dbReference type="OrthoDB" id="9804804at2"/>
<feature type="transmembrane region" description="Helical" evidence="1">
    <location>
        <begin position="35"/>
        <end position="57"/>
    </location>
</feature>
<keyword evidence="4" id="KW-1185">Reference proteome</keyword>
<keyword evidence="1" id="KW-0812">Transmembrane</keyword>
<dbReference type="Proteomes" id="UP000298264">
    <property type="component" value="Unassembled WGS sequence"/>
</dbReference>
<dbReference type="InterPro" id="IPR021309">
    <property type="entry name" value="YgaP-like_TM"/>
</dbReference>
<feature type="transmembrane region" description="Helical" evidence="1">
    <location>
        <begin position="12"/>
        <end position="29"/>
    </location>
</feature>
<evidence type="ECO:0000259" key="2">
    <source>
        <dbReference type="Pfam" id="PF11127"/>
    </source>
</evidence>
<gene>
    <name evidence="3" type="ORF">EHS11_07190</name>
</gene>
<accession>A0A4R9LPF1</accession>
<name>A0A4R9LPF1_9LEPT</name>
<protein>
    <submittedName>
        <fullName evidence="3">DUF2892 domain-containing protein</fullName>
    </submittedName>
</protein>